<evidence type="ECO:0000256" key="2">
    <source>
        <dbReference type="ARBA" id="ARBA00022908"/>
    </source>
</evidence>
<keyword evidence="2" id="KW-0229">DNA integration</keyword>
<dbReference type="InterPro" id="IPR002104">
    <property type="entry name" value="Integrase_catalytic"/>
</dbReference>
<dbReference type="Pfam" id="PF13356">
    <property type="entry name" value="Arm-DNA-bind_3"/>
    <property type="match status" value="1"/>
</dbReference>
<gene>
    <name evidence="8" type="ORF">LC586_36440</name>
</gene>
<dbReference type="InterPro" id="IPR013762">
    <property type="entry name" value="Integrase-like_cat_sf"/>
</dbReference>
<evidence type="ECO:0000259" key="7">
    <source>
        <dbReference type="PROSITE" id="PS51900"/>
    </source>
</evidence>
<dbReference type="Pfam" id="PF02899">
    <property type="entry name" value="Phage_int_SAM_1"/>
    <property type="match status" value="1"/>
</dbReference>
<feature type="domain" description="Tyr recombinase" evidence="6">
    <location>
        <begin position="202"/>
        <end position="374"/>
    </location>
</feature>
<dbReference type="PROSITE" id="PS51898">
    <property type="entry name" value="TYR_RECOMBINASE"/>
    <property type="match status" value="1"/>
</dbReference>
<evidence type="ECO:0000256" key="1">
    <source>
        <dbReference type="ARBA" id="ARBA00008857"/>
    </source>
</evidence>
<protein>
    <submittedName>
        <fullName evidence="8">Integrase family protein</fullName>
    </submittedName>
</protein>
<proteinExistence type="inferred from homology"/>
<dbReference type="InterPro" id="IPR050808">
    <property type="entry name" value="Phage_Integrase"/>
</dbReference>
<comment type="caution">
    <text evidence="8">The sequence shown here is derived from an EMBL/GenBank/DDBJ whole genome shotgun (WGS) entry which is preliminary data.</text>
</comment>
<dbReference type="InterPro" id="IPR038488">
    <property type="entry name" value="Integrase_DNA-bd_sf"/>
</dbReference>
<dbReference type="Gene3D" id="1.10.150.130">
    <property type="match status" value="1"/>
</dbReference>
<dbReference type="Gene3D" id="3.30.160.390">
    <property type="entry name" value="Integrase, DNA-binding domain"/>
    <property type="match status" value="1"/>
</dbReference>
<accession>A0ABS8IL20</accession>
<evidence type="ECO:0000259" key="6">
    <source>
        <dbReference type="PROSITE" id="PS51898"/>
    </source>
</evidence>
<organism evidence="8 9">
    <name type="scientific">Nostoc favosum CHAB5714</name>
    <dbReference type="NCBI Taxonomy" id="2780399"/>
    <lineage>
        <taxon>Bacteria</taxon>
        <taxon>Bacillati</taxon>
        <taxon>Cyanobacteriota</taxon>
        <taxon>Cyanophyceae</taxon>
        <taxon>Nostocales</taxon>
        <taxon>Nostocaceae</taxon>
        <taxon>Nostoc</taxon>
        <taxon>Nostoc favosum</taxon>
    </lineage>
</organism>
<keyword evidence="9" id="KW-1185">Reference proteome</keyword>
<dbReference type="Pfam" id="PF00589">
    <property type="entry name" value="Phage_integrase"/>
    <property type="match status" value="1"/>
</dbReference>
<comment type="similarity">
    <text evidence="1">Belongs to the 'phage' integrase family.</text>
</comment>
<keyword evidence="4" id="KW-0233">DNA recombination</keyword>
<evidence type="ECO:0000256" key="4">
    <source>
        <dbReference type="ARBA" id="ARBA00023172"/>
    </source>
</evidence>
<dbReference type="PROSITE" id="PS51900">
    <property type="entry name" value="CB"/>
    <property type="match status" value="1"/>
</dbReference>
<dbReference type="SUPFAM" id="SSF56349">
    <property type="entry name" value="DNA breaking-rejoining enzymes"/>
    <property type="match status" value="1"/>
</dbReference>
<evidence type="ECO:0000256" key="5">
    <source>
        <dbReference type="PROSITE-ProRule" id="PRU01248"/>
    </source>
</evidence>
<evidence type="ECO:0000313" key="9">
    <source>
        <dbReference type="Proteomes" id="UP001199525"/>
    </source>
</evidence>
<dbReference type="InterPro" id="IPR025166">
    <property type="entry name" value="Integrase_DNA_bind_dom"/>
</dbReference>
<keyword evidence="3 5" id="KW-0238">DNA-binding</keyword>
<feature type="domain" description="Core-binding (CB)" evidence="7">
    <location>
        <begin position="98"/>
        <end position="177"/>
    </location>
</feature>
<reference evidence="8 9" key="1">
    <citation type="journal article" date="2021" name="Microorganisms">
        <title>Genome Evolution of Filamentous Cyanobacterium Nostoc Species: From Facultative Symbiosis to Free Living.</title>
        <authorList>
            <person name="Huo D."/>
            <person name="Li H."/>
            <person name="Cai F."/>
            <person name="Guo X."/>
            <person name="Qiao Z."/>
            <person name="Wang W."/>
            <person name="Yu G."/>
            <person name="Li R."/>
        </authorList>
    </citation>
    <scope>NUCLEOTIDE SEQUENCE [LARGE SCALE GENOMIC DNA]</scope>
    <source>
        <strain evidence="8 9">CHAB 5714</strain>
    </source>
</reference>
<dbReference type="Gene3D" id="1.10.443.10">
    <property type="entry name" value="Intergrase catalytic core"/>
    <property type="match status" value="1"/>
</dbReference>
<dbReference type="InterPro" id="IPR010998">
    <property type="entry name" value="Integrase_recombinase_N"/>
</dbReference>
<dbReference type="PANTHER" id="PTHR30629">
    <property type="entry name" value="PROPHAGE INTEGRASE"/>
    <property type="match status" value="1"/>
</dbReference>
<dbReference type="InterPro" id="IPR044068">
    <property type="entry name" value="CB"/>
</dbReference>
<name>A0ABS8IL20_9NOSO</name>
<evidence type="ECO:0000313" key="8">
    <source>
        <dbReference type="EMBL" id="MCC5604501.1"/>
    </source>
</evidence>
<evidence type="ECO:0000256" key="3">
    <source>
        <dbReference type="ARBA" id="ARBA00023125"/>
    </source>
</evidence>
<dbReference type="InterPro" id="IPR011010">
    <property type="entry name" value="DNA_brk_join_enz"/>
</dbReference>
<dbReference type="Proteomes" id="UP001199525">
    <property type="component" value="Unassembled WGS sequence"/>
</dbReference>
<dbReference type="PANTHER" id="PTHR30629:SF2">
    <property type="entry name" value="PROPHAGE INTEGRASE INTS-RELATED"/>
    <property type="match status" value="1"/>
</dbReference>
<dbReference type="EMBL" id="JAIVFQ010000131">
    <property type="protein sequence ID" value="MCC5604501.1"/>
    <property type="molecule type" value="Genomic_DNA"/>
</dbReference>
<dbReference type="InterPro" id="IPR004107">
    <property type="entry name" value="Integrase_SAM-like_N"/>
</dbReference>
<sequence length="388" mass="44201">MPNLRLTRRAIDEIPFPESGQIFYRDTLLTGFGLRVGAQSKVYFAEGQVNRRTRRVSIGRADVFAPEVARKKALALLGEMADGRDPNAAKRKQVVAKLTLVDAFDRFFEARPHLSSHTVDGYSRTIKLYLKTWRKQPIKAISRQMVLKRHQDISNESGKTTANNVMRHLRSVYNFAAATHDDFPPNPVQILTQARAWHREQRRQTVVTAQDLPLWWKAVRAEPEYSRDFLRMALFTGMRRGELLKLRWENVDLQARTLHLPTTKNGDPLHLPLSAFLVEMLEDRFERSGALPYVFPGPGEQGHLVETKKFLLRVVTGSGVSFTLHDLRRTFITIAESLDVPYYALKRLLNHRATGDVTGGYIVVNAERLRGPVEQVAERILELVGDAA</sequence>